<keyword evidence="1" id="KW-0479">Metal-binding</keyword>
<feature type="compositionally biased region" description="Low complexity" evidence="7">
    <location>
        <begin position="88"/>
        <end position="97"/>
    </location>
</feature>
<sequence length="659" mass="72229">MNAVCEVCGAIGFERLLLCCSDCKGAHTHQYCLKEVVLDASLEDWFCDECNQRHNESSHSSSLGKVSSERPSNHAQLDSISQQLITRSWSGSRHSSSVKAATKMSMSHPTAGIPAANEGGMRSSLARDSYIGDFFDPIASEPRFEPAHERWDPMRSEGLVVLVKSPGVGASVGADWFDDISCKPCSPPGPSLGLLGSLLGSDQGLFDGGALCRPRRWPSPSVQRSSNSPGGRSSSCLGLDEMDGSSKTVVLVVSQGVAPGTDSDSAGPRTDAQDVRASSEVALPGSPSALTREFARRVTTPLQIPVLKAPPRRRSCRSPPSASRHRSGRLAAKSHLRAANATLQAQKVLLSKWDPAIPKQHLAPQALNAFHRSRLTCPRGKHCGSRFTTGMNFAAPAPPQSPATGITQVHKLPNPSLGLCISQYERTLVPLGEKPWLQLGVKISVQRVVSKRRLEPWLTFKRCCRFLRVEKDLMAMTEKAAQNDALKVKVEALQGQLDVKKSLALLKERMASAEAKHNNTKIQCESLKSQAKEIPVLRSEDPSRAQHSEDPMSSSPEPAFEVKQDKMIRDKSAQDSEIETFHAELKKFKSQVESYKSQLKAAKLQKKAAEKTKDFQRESQMPPDRYSHFLFRLPFGACSVCQSRFRPLQHRLGLPSYRS</sequence>
<feature type="compositionally biased region" description="Low complexity" evidence="7">
    <location>
        <begin position="224"/>
        <end position="235"/>
    </location>
</feature>
<dbReference type="GO" id="GO:0008270">
    <property type="term" value="F:zinc ion binding"/>
    <property type="evidence" value="ECO:0007669"/>
    <property type="project" value="UniProtKB-KW"/>
</dbReference>
<gene>
    <name evidence="9" type="ORF">NCGR_LOCUS51634</name>
</gene>
<evidence type="ECO:0000256" key="3">
    <source>
        <dbReference type="ARBA" id="ARBA00022833"/>
    </source>
</evidence>
<feature type="region of interest" description="Disordered" evidence="7">
    <location>
        <begin position="257"/>
        <end position="283"/>
    </location>
</feature>
<dbReference type="SMART" id="SM00249">
    <property type="entry name" value="PHD"/>
    <property type="match status" value="1"/>
</dbReference>
<evidence type="ECO:0000256" key="7">
    <source>
        <dbReference type="SAM" id="MobiDB-lite"/>
    </source>
</evidence>
<evidence type="ECO:0000256" key="2">
    <source>
        <dbReference type="ARBA" id="ARBA00022771"/>
    </source>
</evidence>
<evidence type="ECO:0000256" key="6">
    <source>
        <dbReference type="SAM" id="Coils"/>
    </source>
</evidence>
<dbReference type="AlphaFoldDB" id="A0A811REQ8"/>
<dbReference type="OrthoDB" id="598870at2759"/>
<evidence type="ECO:0000256" key="1">
    <source>
        <dbReference type="ARBA" id="ARBA00022723"/>
    </source>
</evidence>
<keyword evidence="3" id="KW-0862">Zinc</keyword>
<protein>
    <recommendedName>
        <fullName evidence="8">Zinc finger PHD-type domain-containing protein</fullName>
    </recommendedName>
</protein>
<organism evidence="9 10">
    <name type="scientific">Miscanthus lutarioriparius</name>
    <dbReference type="NCBI Taxonomy" id="422564"/>
    <lineage>
        <taxon>Eukaryota</taxon>
        <taxon>Viridiplantae</taxon>
        <taxon>Streptophyta</taxon>
        <taxon>Embryophyta</taxon>
        <taxon>Tracheophyta</taxon>
        <taxon>Spermatophyta</taxon>
        <taxon>Magnoliopsida</taxon>
        <taxon>Liliopsida</taxon>
        <taxon>Poales</taxon>
        <taxon>Poaceae</taxon>
        <taxon>PACMAD clade</taxon>
        <taxon>Panicoideae</taxon>
        <taxon>Andropogonodae</taxon>
        <taxon>Andropogoneae</taxon>
        <taxon>Saccharinae</taxon>
        <taxon>Miscanthus</taxon>
    </lineage>
</organism>
<feature type="region of interest" description="Disordered" evidence="7">
    <location>
        <begin position="55"/>
        <end position="75"/>
    </location>
</feature>
<feature type="coiled-coil region" evidence="6">
    <location>
        <begin position="578"/>
        <end position="619"/>
    </location>
</feature>
<evidence type="ECO:0000313" key="10">
    <source>
        <dbReference type="Proteomes" id="UP000604825"/>
    </source>
</evidence>
<dbReference type="Gene3D" id="3.30.40.10">
    <property type="entry name" value="Zinc/RING finger domain, C3HC4 (zinc finger)"/>
    <property type="match status" value="1"/>
</dbReference>
<dbReference type="InterPro" id="IPR001965">
    <property type="entry name" value="Znf_PHD"/>
</dbReference>
<keyword evidence="4" id="KW-0805">Transcription regulation</keyword>
<proteinExistence type="predicted"/>
<dbReference type="InterPro" id="IPR013083">
    <property type="entry name" value="Znf_RING/FYVE/PHD"/>
</dbReference>
<feature type="region of interest" description="Disordered" evidence="7">
    <location>
        <begin position="310"/>
        <end position="331"/>
    </location>
</feature>
<dbReference type="InterPro" id="IPR049914">
    <property type="entry name" value="PHD1-3/5-6"/>
</dbReference>
<name>A0A811REQ8_9POAL</name>
<evidence type="ECO:0000313" key="9">
    <source>
        <dbReference type="EMBL" id="CAD6268329.1"/>
    </source>
</evidence>
<dbReference type="InterPro" id="IPR019786">
    <property type="entry name" value="Zinc_finger_PHD-type_CS"/>
</dbReference>
<comment type="caution">
    <text evidence="9">The sequence shown here is derived from an EMBL/GenBank/DDBJ whole genome shotgun (WGS) entry which is preliminary data.</text>
</comment>
<dbReference type="InterPro" id="IPR011011">
    <property type="entry name" value="Znf_FYVE_PHD"/>
</dbReference>
<keyword evidence="10" id="KW-1185">Reference proteome</keyword>
<dbReference type="PANTHER" id="PTHR33304:SF55">
    <property type="entry name" value="ZINC FINGER PHD-TYPE DOMAIN-CONTAINING PROTEIN"/>
    <property type="match status" value="1"/>
</dbReference>
<reference evidence="9" key="1">
    <citation type="submission" date="2020-10" db="EMBL/GenBank/DDBJ databases">
        <authorList>
            <person name="Han B."/>
            <person name="Lu T."/>
            <person name="Zhao Q."/>
            <person name="Huang X."/>
            <person name="Zhao Y."/>
        </authorList>
    </citation>
    <scope>NUCLEOTIDE SEQUENCE</scope>
</reference>
<accession>A0A811REQ8</accession>
<dbReference type="EMBL" id="CAJGYO010000014">
    <property type="protein sequence ID" value="CAD6268329.1"/>
    <property type="molecule type" value="Genomic_DNA"/>
</dbReference>
<keyword evidence="6" id="KW-0175">Coiled coil</keyword>
<dbReference type="GO" id="GO:0140566">
    <property type="term" value="F:histone reader activity"/>
    <property type="evidence" value="ECO:0007669"/>
    <property type="project" value="InterPro"/>
</dbReference>
<feature type="coiled-coil region" evidence="6">
    <location>
        <begin position="476"/>
        <end position="530"/>
    </location>
</feature>
<feature type="region of interest" description="Disordered" evidence="7">
    <location>
        <begin position="538"/>
        <end position="559"/>
    </location>
</feature>
<evidence type="ECO:0000256" key="4">
    <source>
        <dbReference type="ARBA" id="ARBA00023015"/>
    </source>
</evidence>
<evidence type="ECO:0000256" key="5">
    <source>
        <dbReference type="ARBA" id="ARBA00023163"/>
    </source>
</evidence>
<dbReference type="Proteomes" id="UP000604825">
    <property type="component" value="Unassembled WGS sequence"/>
</dbReference>
<feature type="region of interest" description="Disordered" evidence="7">
    <location>
        <begin position="87"/>
        <end position="120"/>
    </location>
</feature>
<feature type="domain" description="Zinc finger PHD-type" evidence="8">
    <location>
        <begin position="4"/>
        <end position="51"/>
    </location>
</feature>
<feature type="compositionally biased region" description="Basic and acidic residues" evidence="7">
    <location>
        <begin position="538"/>
        <end position="550"/>
    </location>
</feature>
<dbReference type="SUPFAM" id="SSF57903">
    <property type="entry name" value="FYVE/PHD zinc finger"/>
    <property type="match status" value="1"/>
</dbReference>
<dbReference type="PANTHER" id="PTHR33304">
    <property type="match status" value="1"/>
</dbReference>
<dbReference type="PROSITE" id="PS01359">
    <property type="entry name" value="ZF_PHD_1"/>
    <property type="match status" value="1"/>
</dbReference>
<keyword evidence="2" id="KW-0863">Zinc-finger</keyword>
<evidence type="ECO:0000259" key="8">
    <source>
        <dbReference type="SMART" id="SM00249"/>
    </source>
</evidence>
<keyword evidence="5" id="KW-0804">Transcription</keyword>
<feature type="region of interest" description="Disordered" evidence="7">
    <location>
        <begin position="216"/>
        <end position="239"/>
    </location>
</feature>
<dbReference type="GO" id="GO:0034244">
    <property type="term" value="P:negative regulation of transcription elongation by RNA polymerase II"/>
    <property type="evidence" value="ECO:0007669"/>
    <property type="project" value="InterPro"/>
</dbReference>